<keyword evidence="4" id="KW-0418">Kinase</keyword>
<dbReference type="EMBL" id="VSRR010007545">
    <property type="protein sequence ID" value="MPC47090.1"/>
    <property type="molecule type" value="Genomic_DNA"/>
</dbReference>
<dbReference type="Gene3D" id="1.10.510.10">
    <property type="entry name" value="Transferase(Phosphotransferase) domain 1"/>
    <property type="match status" value="1"/>
</dbReference>
<sequence length="136" mass="15745">MFSYGFQPWAALTGQQILEAIDEPNFQRLEQPEACPREYYNIMLKCWQHDPAKRPRFDDLMNILPECKPEQVQVVRENDDPPSTPGGKRDRLQYRVGDVITVLDKRSAWLLLAIHCAWKGRAPRASLIQCPMSVFS</sequence>
<dbReference type="Pfam" id="PF07714">
    <property type="entry name" value="PK_Tyr_Ser-Thr"/>
    <property type="match status" value="1"/>
</dbReference>
<dbReference type="OrthoDB" id="4062651at2759"/>
<dbReference type="InterPro" id="IPR050198">
    <property type="entry name" value="Non-receptor_tyrosine_kinases"/>
</dbReference>
<keyword evidence="2" id="KW-0067">ATP-binding</keyword>
<dbReference type="GO" id="GO:0005524">
    <property type="term" value="F:ATP binding"/>
    <property type="evidence" value="ECO:0007669"/>
    <property type="project" value="UniProtKB-KW"/>
</dbReference>
<dbReference type="Proteomes" id="UP000324222">
    <property type="component" value="Unassembled WGS sequence"/>
</dbReference>
<evidence type="ECO:0000259" key="3">
    <source>
        <dbReference type="Pfam" id="PF07714"/>
    </source>
</evidence>
<gene>
    <name evidence="4" type="primary">PR2_2</name>
    <name evidence="4" type="ORF">E2C01_040825</name>
</gene>
<dbReference type="AlphaFoldDB" id="A0A5B7FHM9"/>
<feature type="domain" description="Serine-threonine/tyrosine-protein kinase catalytic" evidence="3">
    <location>
        <begin position="1"/>
        <end position="63"/>
    </location>
</feature>
<keyword evidence="5" id="KW-1185">Reference proteome</keyword>
<comment type="caution">
    <text evidence="4">The sequence shown here is derived from an EMBL/GenBank/DDBJ whole genome shotgun (WGS) entry which is preliminary data.</text>
</comment>
<protein>
    <submittedName>
        <fullName evidence="4">Tyrosine-protein kinase PR2</fullName>
    </submittedName>
</protein>
<accession>A0A5B7FHM9</accession>
<evidence type="ECO:0000313" key="4">
    <source>
        <dbReference type="EMBL" id="MPC47090.1"/>
    </source>
</evidence>
<reference evidence="4 5" key="1">
    <citation type="submission" date="2019-05" db="EMBL/GenBank/DDBJ databases">
        <title>Another draft genome of Portunus trituberculatus and its Hox gene families provides insights of decapod evolution.</title>
        <authorList>
            <person name="Jeong J.-H."/>
            <person name="Song I."/>
            <person name="Kim S."/>
            <person name="Choi T."/>
            <person name="Kim D."/>
            <person name="Ryu S."/>
            <person name="Kim W."/>
        </authorList>
    </citation>
    <scope>NUCLEOTIDE SEQUENCE [LARGE SCALE GENOMIC DNA]</scope>
    <source>
        <tissue evidence="4">Muscle</tissue>
    </source>
</reference>
<organism evidence="4 5">
    <name type="scientific">Portunus trituberculatus</name>
    <name type="common">Swimming crab</name>
    <name type="synonym">Neptunus trituberculatus</name>
    <dbReference type="NCBI Taxonomy" id="210409"/>
    <lineage>
        <taxon>Eukaryota</taxon>
        <taxon>Metazoa</taxon>
        <taxon>Ecdysozoa</taxon>
        <taxon>Arthropoda</taxon>
        <taxon>Crustacea</taxon>
        <taxon>Multicrustacea</taxon>
        <taxon>Malacostraca</taxon>
        <taxon>Eumalacostraca</taxon>
        <taxon>Eucarida</taxon>
        <taxon>Decapoda</taxon>
        <taxon>Pleocyemata</taxon>
        <taxon>Brachyura</taxon>
        <taxon>Eubrachyura</taxon>
        <taxon>Portunoidea</taxon>
        <taxon>Portunidae</taxon>
        <taxon>Portuninae</taxon>
        <taxon>Portunus</taxon>
    </lineage>
</organism>
<keyword evidence="1" id="KW-0547">Nucleotide-binding</keyword>
<keyword evidence="4" id="KW-0808">Transferase</keyword>
<evidence type="ECO:0000256" key="1">
    <source>
        <dbReference type="ARBA" id="ARBA00022741"/>
    </source>
</evidence>
<dbReference type="GO" id="GO:0004672">
    <property type="term" value="F:protein kinase activity"/>
    <property type="evidence" value="ECO:0007669"/>
    <property type="project" value="InterPro"/>
</dbReference>
<evidence type="ECO:0000256" key="2">
    <source>
        <dbReference type="ARBA" id="ARBA00022840"/>
    </source>
</evidence>
<dbReference type="PANTHER" id="PTHR24418">
    <property type="entry name" value="TYROSINE-PROTEIN KINASE"/>
    <property type="match status" value="1"/>
</dbReference>
<proteinExistence type="predicted"/>
<dbReference type="InterPro" id="IPR011009">
    <property type="entry name" value="Kinase-like_dom_sf"/>
</dbReference>
<dbReference type="SUPFAM" id="SSF56112">
    <property type="entry name" value="Protein kinase-like (PK-like)"/>
    <property type="match status" value="1"/>
</dbReference>
<dbReference type="InterPro" id="IPR001245">
    <property type="entry name" value="Ser-Thr/Tyr_kinase_cat_dom"/>
</dbReference>
<evidence type="ECO:0000313" key="5">
    <source>
        <dbReference type="Proteomes" id="UP000324222"/>
    </source>
</evidence>
<name>A0A5B7FHM9_PORTR</name>